<evidence type="ECO:0000256" key="1">
    <source>
        <dbReference type="ARBA" id="ARBA00001974"/>
    </source>
</evidence>
<dbReference type="SUPFAM" id="SSF51905">
    <property type="entry name" value="FAD/NAD(P)-binding domain"/>
    <property type="match status" value="1"/>
</dbReference>
<evidence type="ECO:0000256" key="2">
    <source>
        <dbReference type="ARBA" id="ARBA00009410"/>
    </source>
</evidence>
<proteinExistence type="inferred from homology"/>
<evidence type="ECO:0000256" key="5">
    <source>
        <dbReference type="ARBA" id="ARBA00023002"/>
    </source>
</evidence>
<dbReference type="InterPro" id="IPR036188">
    <property type="entry name" value="FAD/NAD-bd_sf"/>
</dbReference>
<evidence type="ECO:0000259" key="8">
    <source>
        <dbReference type="Pfam" id="PF01266"/>
    </source>
</evidence>
<dbReference type="SUPFAM" id="SSF54373">
    <property type="entry name" value="FAD-linked reductases, C-terminal domain"/>
    <property type="match status" value="1"/>
</dbReference>
<sequence length="419" mass="45046">MRILVLGSGVVGVTSAWYLARAGHEVTVLDRQAAPGMETSFANAGQVSPGYSAPWAAPGIPMKALKWLMMRHRPLVVWPQADGGLYGWLARMLANCTEAAYATNKARMVRLAEYSRDALRDLRAETGIAYDQRMQGTLQLFRTQKQLDAVGADTTVLEQFGVRYDVLDAAGCVAAEPALARVAGKYVGGLRLPGDETGDAHIFTQRLAEMAAAAGVTFRQGVTIRRLHNLGGSITGVETDQGLFTADRYVVAMGSYSTALLRPLAVHVPVYPVKGYSLTMPVTNPDAAPVSTVMDETFKVAITRLGDRIRVGGTAELAGFSLKLRGPRRETLAHSVRDLFPEGGDIEHAQFWTGLRPMTPDGTPIVGPTRYENLFLNTGHGTLGWTMACGSGRVLADLMSARAPEIEATDLAPARYAVA</sequence>
<dbReference type="EMBL" id="CP137852">
    <property type="protein sequence ID" value="WPB87503.1"/>
    <property type="molecule type" value="Genomic_DNA"/>
</dbReference>
<dbReference type="EC" id="1.4.99.-" evidence="7"/>
<evidence type="ECO:0000313" key="9">
    <source>
        <dbReference type="EMBL" id="WPB87503.1"/>
    </source>
</evidence>
<dbReference type="PANTHER" id="PTHR13847">
    <property type="entry name" value="SARCOSINE DEHYDROGENASE-RELATED"/>
    <property type="match status" value="1"/>
</dbReference>
<dbReference type="Gene3D" id="3.30.9.10">
    <property type="entry name" value="D-Amino Acid Oxidase, subunit A, domain 2"/>
    <property type="match status" value="1"/>
</dbReference>
<name>A0ABZ0PQF3_9PROT</name>
<evidence type="ECO:0000256" key="7">
    <source>
        <dbReference type="HAMAP-Rule" id="MF_01202"/>
    </source>
</evidence>
<dbReference type="HAMAP" id="MF_01202">
    <property type="entry name" value="DadA"/>
    <property type="match status" value="1"/>
</dbReference>
<comment type="cofactor">
    <cofactor evidence="1 7">
        <name>FAD</name>
        <dbReference type="ChEBI" id="CHEBI:57692"/>
    </cofactor>
</comment>
<keyword evidence="4 7" id="KW-0274">FAD</keyword>
<evidence type="ECO:0000256" key="6">
    <source>
        <dbReference type="ARBA" id="ARBA00047884"/>
    </source>
</evidence>
<gene>
    <name evidence="7" type="primary">dadA</name>
    <name evidence="9" type="ORF">R9Z33_11635</name>
</gene>
<reference evidence="9 10" key="1">
    <citation type="submission" date="2023-11" db="EMBL/GenBank/DDBJ databases">
        <title>Arctic aerobic anoxygenic photoheterotroph Sediminicoccus rosea KRV36 adapts its photosynthesis to long days of polar summer.</title>
        <authorList>
            <person name="Tomasch J."/>
            <person name="Kopejtka K."/>
            <person name="Bily T."/>
            <person name="Gardiner A.T."/>
            <person name="Gardian Z."/>
            <person name="Shivaramu S."/>
            <person name="Koblizek M."/>
            <person name="Engelhardt F."/>
            <person name="Kaftan D."/>
        </authorList>
    </citation>
    <scope>NUCLEOTIDE SEQUENCE [LARGE SCALE GENOMIC DNA]</scope>
    <source>
        <strain evidence="9 10">R-30</strain>
    </source>
</reference>
<keyword evidence="5 7" id="KW-0560">Oxidoreductase</keyword>
<dbReference type="Gene3D" id="3.50.50.60">
    <property type="entry name" value="FAD/NAD(P)-binding domain"/>
    <property type="match status" value="2"/>
</dbReference>
<dbReference type="NCBIfam" id="NF001933">
    <property type="entry name" value="PRK00711.1"/>
    <property type="match status" value="1"/>
</dbReference>
<protein>
    <recommendedName>
        <fullName evidence="7">D-amino acid dehydrogenase</fullName>
        <ecNumber evidence="7">1.4.99.-</ecNumber>
    </recommendedName>
</protein>
<dbReference type="InterPro" id="IPR006076">
    <property type="entry name" value="FAD-dep_OxRdtase"/>
</dbReference>
<keyword evidence="10" id="KW-1185">Reference proteome</keyword>
<feature type="domain" description="FAD dependent oxidoreductase" evidence="8">
    <location>
        <begin position="2"/>
        <end position="398"/>
    </location>
</feature>
<dbReference type="Proteomes" id="UP001305521">
    <property type="component" value="Chromosome"/>
</dbReference>
<dbReference type="InterPro" id="IPR023080">
    <property type="entry name" value="DadA"/>
</dbReference>
<keyword evidence="3 7" id="KW-0285">Flavoprotein</keyword>
<evidence type="ECO:0000256" key="3">
    <source>
        <dbReference type="ARBA" id="ARBA00022630"/>
    </source>
</evidence>
<feature type="binding site" evidence="7">
    <location>
        <begin position="3"/>
        <end position="17"/>
    </location>
    <ligand>
        <name>FAD</name>
        <dbReference type="ChEBI" id="CHEBI:57692"/>
    </ligand>
</feature>
<comment type="similarity">
    <text evidence="2 7">Belongs to the DadA oxidoreductase family.</text>
</comment>
<evidence type="ECO:0000256" key="4">
    <source>
        <dbReference type="ARBA" id="ARBA00022827"/>
    </source>
</evidence>
<evidence type="ECO:0000313" key="10">
    <source>
        <dbReference type="Proteomes" id="UP001305521"/>
    </source>
</evidence>
<dbReference type="GO" id="GO:0016491">
    <property type="term" value="F:oxidoreductase activity"/>
    <property type="evidence" value="ECO:0007669"/>
    <property type="project" value="UniProtKB-KW"/>
</dbReference>
<comment type="function">
    <text evidence="7">Oxidative deamination of D-amino acids.</text>
</comment>
<dbReference type="RefSeq" id="WP_318651455.1">
    <property type="nucleotide sequence ID" value="NZ_CP137852.1"/>
</dbReference>
<organism evidence="9 10">
    <name type="scientific">Sediminicoccus rosea</name>
    <dbReference type="NCBI Taxonomy" id="1225128"/>
    <lineage>
        <taxon>Bacteria</taxon>
        <taxon>Pseudomonadati</taxon>
        <taxon>Pseudomonadota</taxon>
        <taxon>Alphaproteobacteria</taxon>
        <taxon>Acetobacterales</taxon>
        <taxon>Roseomonadaceae</taxon>
        <taxon>Sediminicoccus</taxon>
    </lineage>
</organism>
<dbReference type="PANTHER" id="PTHR13847:SF280">
    <property type="entry name" value="D-AMINO ACID DEHYDROGENASE"/>
    <property type="match status" value="1"/>
</dbReference>
<dbReference type="Pfam" id="PF01266">
    <property type="entry name" value="DAO"/>
    <property type="match status" value="1"/>
</dbReference>
<accession>A0ABZ0PQF3</accession>
<comment type="catalytic activity">
    <reaction evidence="6 7">
        <text>a D-alpha-amino acid + A + H2O = a 2-oxocarboxylate + AH2 + NH4(+)</text>
        <dbReference type="Rhea" id="RHEA:18125"/>
        <dbReference type="ChEBI" id="CHEBI:13193"/>
        <dbReference type="ChEBI" id="CHEBI:15377"/>
        <dbReference type="ChEBI" id="CHEBI:17499"/>
        <dbReference type="ChEBI" id="CHEBI:28938"/>
        <dbReference type="ChEBI" id="CHEBI:35179"/>
        <dbReference type="ChEBI" id="CHEBI:59871"/>
    </reaction>
</comment>